<feature type="compositionally biased region" description="Basic and acidic residues" evidence="10">
    <location>
        <begin position="965"/>
        <end position="984"/>
    </location>
</feature>
<dbReference type="Proteomes" id="UP001161017">
    <property type="component" value="Unassembled WGS sequence"/>
</dbReference>
<dbReference type="GO" id="GO:0070847">
    <property type="term" value="C:core mediator complex"/>
    <property type="evidence" value="ECO:0007669"/>
    <property type="project" value="TreeGrafter"/>
</dbReference>
<dbReference type="GO" id="GO:0006357">
    <property type="term" value="P:regulation of transcription by RNA polymerase II"/>
    <property type="evidence" value="ECO:0007669"/>
    <property type="project" value="InterPro"/>
</dbReference>
<evidence type="ECO:0000256" key="5">
    <source>
        <dbReference type="ARBA" id="ARBA00023159"/>
    </source>
</evidence>
<feature type="compositionally biased region" description="Polar residues" evidence="10">
    <location>
        <begin position="14"/>
        <end position="28"/>
    </location>
</feature>
<protein>
    <recommendedName>
        <fullName evidence="3 9">Mediator of RNA polymerase II transcription subunit 14</fullName>
    </recommendedName>
    <alternativeName>
        <fullName evidence="8 9">Mediator complex subunit 14</fullName>
    </alternativeName>
</protein>
<keyword evidence="13" id="KW-1185">Reference proteome</keyword>
<reference evidence="12" key="1">
    <citation type="journal article" date="2023" name="Genome Biol. Evol.">
        <title>First Whole Genome Sequence and Flow Cytometry Genome Size Data for the Lichen-Forming Fungus Ramalina farinacea (Ascomycota).</title>
        <authorList>
            <person name="Llewellyn T."/>
            <person name="Mian S."/>
            <person name="Hill R."/>
            <person name="Leitch I.J."/>
            <person name="Gaya E."/>
        </authorList>
    </citation>
    <scope>NUCLEOTIDE SEQUENCE</scope>
    <source>
        <strain evidence="12">LIQ254RAFAR</strain>
    </source>
</reference>
<feature type="region of interest" description="Disordered" evidence="10">
    <location>
        <begin position="1015"/>
        <end position="1038"/>
    </location>
</feature>
<evidence type="ECO:0000256" key="9">
    <source>
        <dbReference type="RuleBase" id="RU365082"/>
    </source>
</evidence>
<keyword evidence="4 9" id="KW-0805">Transcription regulation</keyword>
<feature type="region of interest" description="Disordered" evidence="10">
    <location>
        <begin position="1"/>
        <end position="67"/>
    </location>
</feature>
<organism evidence="12 13">
    <name type="scientific">Ramalina farinacea</name>
    <dbReference type="NCBI Taxonomy" id="258253"/>
    <lineage>
        <taxon>Eukaryota</taxon>
        <taxon>Fungi</taxon>
        <taxon>Dikarya</taxon>
        <taxon>Ascomycota</taxon>
        <taxon>Pezizomycotina</taxon>
        <taxon>Lecanoromycetes</taxon>
        <taxon>OSLEUM clade</taxon>
        <taxon>Lecanoromycetidae</taxon>
        <taxon>Lecanorales</taxon>
        <taxon>Lecanorineae</taxon>
        <taxon>Ramalinaceae</taxon>
        <taxon>Ramalina</taxon>
    </lineage>
</organism>
<evidence type="ECO:0000256" key="6">
    <source>
        <dbReference type="ARBA" id="ARBA00023163"/>
    </source>
</evidence>
<comment type="function">
    <text evidence="9">Component of the Mediator complex, a coactivator involved in the regulated transcription of nearly all RNA polymerase II-dependent genes. Mediator functions as a bridge to convey information from gene-specific regulatory proteins to the basal RNA polymerase II transcription machinery. Mediator is recruited to promoters by direct interactions with regulatory proteins and serves as a scaffold for the assembly of a functional preinitiation complex with RNA polymerase II and the general transcription factors.</text>
</comment>
<dbReference type="PANTHER" id="PTHR12809:SF2">
    <property type="entry name" value="MEDIATOR OF RNA POLYMERASE II TRANSCRIPTION SUBUNIT 14"/>
    <property type="match status" value="1"/>
</dbReference>
<dbReference type="GO" id="GO:0016592">
    <property type="term" value="C:mediator complex"/>
    <property type="evidence" value="ECO:0007669"/>
    <property type="project" value="UniProtKB-UniRule"/>
</dbReference>
<comment type="similarity">
    <text evidence="2 9">Belongs to the Mediator complex subunit 14 family.</text>
</comment>
<dbReference type="AlphaFoldDB" id="A0AA43QNP6"/>
<evidence type="ECO:0000256" key="3">
    <source>
        <dbReference type="ARBA" id="ARBA00019619"/>
    </source>
</evidence>
<sequence length="1038" mass="116076">MPTAVEKLEELRNGGSSELMTSRESAIQSAMPDQARTMSSTNGDAPLINGSLLNGHSPLLPGSSQQAHQISQGSVAQLPPEVQHLTLGYLSMQNLVGRLVQETFNGLGDVINDMAEMPVSQPQTNGLLNQKPNRPIRPLSEDSSHANIQKKARMFDFANSRRAQFIKILILSRWARHAPEIRRVIDLKSWLEQKSGDYMHGVYYLGELKHHLSRVKEPRPDIRTALEILSLGEASWIPDIGYLQPEELSAQQALDALRRINTLLSIRLNLHEVIPSVLRNFHISSGRVTFHVPAEFELDLSIADEDHSKQFYFIDLRFVFSPAPPALPAGRLREDFEMRANDLLKRERLPGLFDYVHNLVLTHKLNILRTQALEMARGPWCDNLQVEPVRRSFVVQYWCDRPEGKHWIEIGIKRGKAKRVPYTDEVQRIPEIALRWFRCGKEIPNVVIDLRLHDLSMQAILSQVVARHTSMIFSGIASNLKQSPLFANDRLRLRLRETSGMAPDASLLVQIASSKAVKLVQEQVSGRLVLLPASNRNSQAEHELNRLTDPAADGGGQLTYLRACVSQDEAEATARLAGWRVLQSMKPTHELLQTIFHKEILRAKFFEIPCWSSGWILAATTSKIGDVWWAVDTHSSAPLSEGFRPGFILRKAYRVQLDGTDPSMLLPSAGHLSRVERAAAGLIAQFADTRHLVTSKTPHRVQGSIAADGVRQAPDIYMQLRVGQGAPTLQPPNSLTMGLNYPVLKLHYVGLNPSHTAAVHLGLARLALPTSYMKRLVRDMPGMKFHAPTGKLIIKLETKIGATCVPQLSHHIAAIGQLQDYIATVSAFKLQVNRSSINHLELTYQRQPTRLKATLHFPAGNPVRISLATPNPHARILDQINVRLRTQGLSNVLSLLQITLPLLSTFSKLEMMHQTGGISIMARSDQWYFVRYSAPYLDGGFEISLRQRRDVLKWLVPESSIKTGHLTEPESSRKQLQDIKRGKGSDWQGMNGGIVAGLVGIQEVVEKLDILFSQLPRPEPQSPRPGKRKADGEVVEID</sequence>
<dbReference type="InterPro" id="IPR055122">
    <property type="entry name" value="Med14_N"/>
</dbReference>
<accession>A0AA43QNP6</accession>
<evidence type="ECO:0000313" key="12">
    <source>
        <dbReference type="EMBL" id="MDI1489831.1"/>
    </source>
</evidence>
<keyword evidence="6 9" id="KW-0804">Transcription</keyword>
<comment type="subcellular location">
    <subcellularLocation>
        <location evidence="1 9">Nucleus</location>
    </subcellularLocation>
</comment>
<dbReference type="Pfam" id="PF08638">
    <property type="entry name" value="Med14"/>
    <property type="match status" value="1"/>
</dbReference>
<evidence type="ECO:0000256" key="1">
    <source>
        <dbReference type="ARBA" id="ARBA00004123"/>
    </source>
</evidence>
<dbReference type="Pfam" id="PF26204">
    <property type="entry name" value="Med14_fung"/>
    <property type="match status" value="1"/>
</dbReference>
<evidence type="ECO:0000259" key="11">
    <source>
        <dbReference type="Pfam" id="PF08638"/>
    </source>
</evidence>
<evidence type="ECO:0000313" key="13">
    <source>
        <dbReference type="Proteomes" id="UP001161017"/>
    </source>
</evidence>
<proteinExistence type="inferred from homology"/>
<keyword evidence="7 9" id="KW-0539">Nucleus</keyword>
<evidence type="ECO:0000256" key="7">
    <source>
        <dbReference type="ARBA" id="ARBA00023242"/>
    </source>
</evidence>
<dbReference type="PANTHER" id="PTHR12809">
    <property type="entry name" value="MEDIATOR COMPLEX SUBUNIT"/>
    <property type="match status" value="1"/>
</dbReference>
<comment type="subunit">
    <text evidence="9">Component of the Mediator complex.</text>
</comment>
<dbReference type="EMBL" id="JAPUFD010000010">
    <property type="protein sequence ID" value="MDI1489831.1"/>
    <property type="molecule type" value="Genomic_DNA"/>
</dbReference>
<evidence type="ECO:0000256" key="2">
    <source>
        <dbReference type="ARBA" id="ARBA00007813"/>
    </source>
</evidence>
<gene>
    <name evidence="12" type="primary">RGR1</name>
    <name evidence="12" type="ORF">OHK93_001029</name>
</gene>
<keyword evidence="5 9" id="KW-0010">Activator</keyword>
<dbReference type="GO" id="GO:0003712">
    <property type="term" value="F:transcription coregulator activity"/>
    <property type="evidence" value="ECO:0007669"/>
    <property type="project" value="UniProtKB-UniRule"/>
</dbReference>
<evidence type="ECO:0000256" key="4">
    <source>
        <dbReference type="ARBA" id="ARBA00023015"/>
    </source>
</evidence>
<evidence type="ECO:0000256" key="8">
    <source>
        <dbReference type="ARBA" id="ARBA00032007"/>
    </source>
</evidence>
<feature type="compositionally biased region" description="Basic and acidic residues" evidence="10">
    <location>
        <begin position="1"/>
        <end position="12"/>
    </location>
</feature>
<evidence type="ECO:0000256" key="10">
    <source>
        <dbReference type="SAM" id="MobiDB-lite"/>
    </source>
</evidence>
<feature type="domain" description="Mediator complex subunit MED14 N-terminal" evidence="11">
    <location>
        <begin position="90"/>
        <end position="304"/>
    </location>
</feature>
<comment type="caution">
    <text evidence="12">The sequence shown here is derived from an EMBL/GenBank/DDBJ whole genome shotgun (WGS) entry which is preliminary data.</text>
</comment>
<dbReference type="InterPro" id="IPR013947">
    <property type="entry name" value="Mediator_Med14"/>
</dbReference>
<name>A0AA43QNP6_9LECA</name>
<feature type="region of interest" description="Disordered" evidence="10">
    <location>
        <begin position="964"/>
        <end position="984"/>
    </location>
</feature>